<keyword evidence="8" id="KW-1185">Reference proteome</keyword>
<dbReference type="InterPro" id="IPR016082">
    <property type="entry name" value="Ribosomal_uL30_ferredoxin-like"/>
</dbReference>
<dbReference type="Proteomes" id="UP000293550">
    <property type="component" value="Unassembled WGS sequence"/>
</dbReference>
<dbReference type="OrthoDB" id="9812790at2"/>
<organism evidence="7 8">
    <name type="scientific">Candidatus Finniella inopinata</name>
    <dbReference type="NCBI Taxonomy" id="1696036"/>
    <lineage>
        <taxon>Bacteria</taxon>
        <taxon>Pseudomonadati</taxon>
        <taxon>Pseudomonadota</taxon>
        <taxon>Alphaproteobacteria</taxon>
        <taxon>Holosporales</taxon>
        <taxon>Candidatus Paracaedibacteraceae</taxon>
        <taxon>Candidatus Finniella</taxon>
    </lineage>
</organism>
<dbReference type="InterPro" id="IPR036919">
    <property type="entry name" value="Ribo_uL30_ferredoxin-like_sf"/>
</dbReference>
<dbReference type="RefSeq" id="WP_130154015.1">
    <property type="nucleotide sequence ID" value="NZ_SCFB01000005.1"/>
</dbReference>
<feature type="domain" description="Large ribosomal subunit protein uL30-like ferredoxin-like fold" evidence="6">
    <location>
        <begin position="15"/>
        <end position="65"/>
    </location>
</feature>
<dbReference type="NCBIfam" id="TIGR01308">
    <property type="entry name" value="rpmD_bact"/>
    <property type="match status" value="1"/>
</dbReference>
<comment type="subunit">
    <text evidence="2">Part of the 50S ribosomal subunit.</text>
</comment>
<evidence type="ECO:0000313" key="7">
    <source>
        <dbReference type="EMBL" id="RZI46264.1"/>
    </source>
</evidence>
<reference evidence="7 8" key="1">
    <citation type="submission" date="2018-10" db="EMBL/GenBank/DDBJ databases">
        <title>An updated phylogeny of the Alphaproteobacteria reveals that the parasitic Rickettsiales and Holosporales have independent origins.</title>
        <authorList>
            <person name="Munoz-Gomez S.A."/>
            <person name="Hess S."/>
            <person name="Burger G."/>
            <person name="Lang B.F."/>
            <person name="Susko E."/>
            <person name="Slamovits C.H."/>
            <person name="Roger A.J."/>
        </authorList>
    </citation>
    <scope>NUCLEOTIDE SEQUENCE [LARGE SCALE GENOMIC DNA]</scope>
    <source>
        <strain evidence="7">HOLO01</strain>
    </source>
</reference>
<keyword evidence="3 7" id="KW-0689">Ribosomal protein</keyword>
<dbReference type="AlphaFoldDB" id="A0A4Q7DJP7"/>
<dbReference type="GO" id="GO:0006412">
    <property type="term" value="P:translation"/>
    <property type="evidence" value="ECO:0007669"/>
    <property type="project" value="InterPro"/>
</dbReference>
<evidence type="ECO:0000256" key="1">
    <source>
        <dbReference type="ARBA" id="ARBA00007594"/>
    </source>
</evidence>
<dbReference type="Gene3D" id="3.30.1390.20">
    <property type="entry name" value="Ribosomal protein L30, ferredoxin-like fold domain"/>
    <property type="match status" value="1"/>
</dbReference>
<protein>
    <recommendedName>
        <fullName evidence="5">50S ribosomal protein L30</fullName>
    </recommendedName>
</protein>
<keyword evidence="4" id="KW-0687">Ribonucleoprotein</keyword>
<evidence type="ECO:0000256" key="5">
    <source>
        <dbReference type="ARBA" id="ARBA00035492"/>
    </source>
</evidence>
<evidence type="ECO:0000313" key="8">
    <source>
        <dbReference type="Proteomes" id="UP000293550"/>
    </source>
</evidence>
<comment type="similarity">
    <text evidence="1">Belongs to the universal ribosomal protein uL30 family.</text>
</comment>
<evidence type="ECO:0000256" key="2">
    <source>
        <dbReference type="ARBA" id="ARBA00011838"/>
    </source>
</evidence>
<dbReference type="GO" id="GO:0015934">
    <property type="term" value="C:large ribosomal subunit"/>
    <property type="evidence" value="ECO:0007669"/>
    <property type="project" value="InterPro"/>
</dbReference>
<dbReference type="GO" id="GO:0003735">
    <property type="term" value="F:structural constituent of ribosome"/>
    <property type="evidence" value="ECO:0007669"/>
    <property type="project" value="InterPro"/>
</dbReference>
<proteinExistence type="inferred from homology"/>
<evidence type="ECO:0000256" key="3">
    <source>
        <dbReference type="ARBA" id="ARBA00022980"/>
    </source>
</evidence>
<evidence type="ECO:0000259" key="6">
    <source>
        <dbReference type="Pfam" id="PF00327"/>
    </source>
</evidence>
<name>A0A4Q7DJP7_9PROT</name>
<comment type="caution">
    <text evidence="7">The sequence shown here is derived from an EMBL/GenBank/DDBJ whole genome shotgun (WGS) entry which is preliminary data.</text>
</comment>
<dbReference type="Pfam" id="PF00327">
    <property type="entry name" value="Ribosomal_L30"/>
    <property type="match status" value="1"/>
</dbReference>
<accession>A0A4Q7DJP7</accession>
<dbReference type="SUPFAM" id="SSF55129">
    <property type="entry name" value="Ribosomal protein L30p/L7e"/>
    <property type="match status" value="1"/>
</dbReference>
<dbReference type="InterPro" id="IPR005996">
    <property type="entry name" value="Ribosomal_uL30_bac-type"/>
</dbReference>
<sequence>MATKKKTTEIVKTMLKVQQYGSAIRRDGRQRLYLKSLGLGRVNSIRELEDNQTVRALLSKLTHMVRIVSE</sequence>
<evidence type="ECO:0000256" key="4">
    <source>
        <dbReference type="ARBA" id="ARBA00023274"/>
    </source>
</evidence>
<gene>
    <name evidence="7" type="primary">rpmD</name>
    <name evidence="7" type="ORF">EQU50_04840</name>
</gene>
<dbReference type="EMBL" id="SCFB01000005">
    <property type="protein sequence ID" value="RZI46264.1"/>
    <property type="molecule type" value="Genomic_DNA"/>
</dbReference>